<dbReference type="EMBL" id="RVHM01000091">
    <property type="protein sequence ID" value="MLV00293.1"/>
    <property type="molecule type" value="Genomic_DNA"/>
</dbReference>
<accession>A0A3R0XKI0</accession>
<comment type="caution">
    <text evidence="1">The sequence shown here is derived from an EMBL/GenBank/DDBJ whole genome shotgun (WGS) entry which is preliminary data.</text>
</comment>
<evidence type="ECO:0000313" key="1">
    <source>
        <dbReference type="EMBL" id="MLV00293.1"/>
    </source>
</evidence>
<sequence>MPDGVTGTDFQTKNLDRECEFYEISSDRRLLRWQENGELKDTLFDGMLTVTANGGYHLHFMQGKLQWIEVYS</sequence>
<dbReference type="Proteomes" id="UP000885374">
    <property type="component" value="Unassembled WGS sequence"/>
</dbReference>
<gene>
    <name evidence="1" type="ORF">DRU74_27130</name>
</gene>
<proteinExistence type="predicted"/>
<reference evidence="1" key="1">
    <citation type="submission" date="2018-07" db="EMBL/GenBank/DDBJ databases">
        <authorList>
            <person name="Ashton P.M."/>
            <person name="Dallman T."/>
            <person name="Nair S."/>
            <person name="De Pinna E."/>
            <person name="Peters T."/>
            <person name="Grant K."/>
        </authorList>
    </citation>
    <scope>NUCLEOTIDE SEQUENCE [LARGE SCALE GENOMIC DNA]</scope>
    <source>
        <strain evidence="1">157339</strain>
    </source>
</reference>
<organism evidence="1">
    <name type="scientific">Salmonella enterica I</name>
    <dbReference type="NCBI Taxonomy" id="59201"/>
    <lineage>
        <taxon>Bacteria</taxon>
        <taxon>Pseudomonadati</taxon>
        <taxon>Pseudomonadota</taxon>
        <taxon>Gammaproteobacteria</taxon>
        <taxon>Enterobacterales</taxon>
        <taxon>Enterobacteriaceae</taxon>
        <taxon>Salmonella</taxon>
    </lineage>
</organism>
<protein>
    <submittedName>
        <fullName evidence="1">Uncharacterized protein</fullName>
    </submittedName>
</protein>
<dbReference type="AlphaFoldDB" id="A0A3R0XKI0"/>
<name>A0A3R0XKI0_SALET</name>